<dbReference type="SUPFAM" id="SSF51735">
    <property type="entry name" value="NAD(P)-binding Rossmann-fold domains"/>
    <property type="match status" value="3"/>
</dbReference>
<dbReference type="PRINTS" id="PR00080">
    <property type="entry name" value="SDRFAMILY"/>
</dbReference>
<evidence type="ECO:0000256" key="4">
    <source>
        <dbReference type="ARBA" id="ARBA00022857"/>
    </source>
</evidence>
<evidence type="ECO:0000256" key="3">
    <source>
        <dbReference type="ARBA" id="ARBA00022640"/>
    </source>
</evidence>
<keyword evidence="8" id="KW-1185">Reference proteome</keyword>
<dbReference type="InterPro" id="IPR002347">
    <property type="entry name" value="SDR_fam"/>
</dbReference>
<evidence type="ECO:0008006" key="9">
    <source>
        <dbReference type="Google" id="ProtNLM"/>
    </source>
</evidence>
<dbReference type="InterPro" id="IPR020904">
    <property type="entry name" value="Sc_DH/Rdtase_CS"/>
</dbReference>
<dbReference type="Proteomes" id="UP000824890">
    <property type="component" value="Unassembled WGS sequence"/>
</dbReference>
<proteinExistence type="inferred from homology"/>
<accession>A0ABQ8DNE4</accession>
<dbReference type="PRINTS" id="PR00081">
    <property type="entry name" value="GDHRDH"/>
</dbReference>
<evidence type="ECO:0000256" key="2">
    <source>
        <dbReference type="ARBA" id="ARBA00022528"/>
    </source>
</evidence>
<dbReference type="Pfam" id="PF13561">
    <property type="entry name" value="adh_short_C2"/>
    <property type="match status" value="3"/>
</dbReference>
<comment type="subcellular location">
    <subcellularLocation>
        <location evidence="1">Plastid</location>
        <location evidence="1">Chloroplast</location>
    </subcellularLocation>
</comment>
<protein>
    <recommendedName>
        <fullName evidence="9">3-oxoacyl-[acyl-carrier-protein] reductase</fullName>
    </recommendedName>
</protein>
<dbReference type="PANTHER" id="PTHR42898">
    <property type="entry name" value="TROPINONE REDUCTASE"/>
    <property type="match status" value="1"/>
</dbReference>
<evidence type="ECO:0000256" key="6">
    <source>
        <dbReference type="ARBA" id="ARBA00025714"/>
    </source>
</evidence>
<evidence type="ECO:0000256" key="1">
    <source>
        <dbReference type="ARBA" id="ARBA00004229"/>
    </source>
</evidence>
<evidence type="ECO:0000313" key="7">
    <source>
        <dbReference type="EMBL" id="KAH0930010.1"/>
    </source>
</evidence>
<dbReference type="EMBL" id="JAGKQM010000004">
    <property type="protein sequence ID" value="KAH0930010.1"/>
    <property type="molecule type" value="Genomic_DNA"/>
</dbReference>
<dbReference type="InterPro" id="IPR045000">
    <property type="entry name" value="TR"/>
</dbReference>
<evidence type="ECO:0000256" key="5">
    <source>
        <dbReference type="ARBA" id="ARBA00023002"/>
    </source>
</evidence>
<dbReference type="PROSITE" id="PS00061">
    <property type="entry name" value="ADH_SHORT"/>
    <property type="match status" value="1"/>
</dbReference>
<gene>
    <name evidence="7" type="ORF">HID58_015737</name>
</gene>
<feature type="non-terminal residue" evidence="7">
    <location>
        <position position="1"/>
    </location>
</feature>
<dbReference type="PANTHER" id="PTHR42898:SF61">
    <property type="entry name" value="3-OXOACYL-[ACYL-CARRIER-PROTEIN] REDUCTASE"/>
    <property type="match status" value="1"/>
</dbReference>
<dbReference type="InterPro" id="IPR036291">
    <property type="entry name" value="NAD(P)-bd_dom_sf"/>
</dbReference>
<keyword evidence="5" id="KW-0560">Oxidoreductase</keyword>
<keyword evidence="4" id="KW-0521">NADP</keyword>
<keyword evidence="2" id="KW-0150">Chloroplast</keyword>
<comment type="similarity">
    <text evidence="6">Belongs to the short-chain dehydrogenases/reductases (SDR) family. SDR65C subfamily.</text>
</comment>
<dbReference type="Gene3D" id="3.40.50.720">
    <property type="entry name" value="NAD(P)-binding Rossmann-like Domain"/>
    <property type="match status" value="3"/>
</dbReference>
<sequence>LLSLSLSAPMASRLYTNSPQNLHFVASSTKTHSFKTSVTVRCASIATSPNNRWSLHGMSALVTGGTRGIGRAIVEELVGLGAKVHTCARNETELKESLRDWNRSGFQVDGSVCDVSDRAQRESLMETVSSLFHGKLHILVNNVGTNIRKPMVDFTPEEFSTLLSTNFESVFHLCQLAYPMLRATETGCVVSISSVSGFVSLKNMSVQSATKGAINQLTRNLACEWAKDNIRVNAVAPWYIKTSMVEQVLSNKDYLDEVYSVTPLGRLGEPREVSSAVAFLCLPASSYITGQIVRVDGGMSINDGSRGCCYYPSYALVDCFFFVTFARWSLQGMTALVTGGARGIGFAIVEELAAFGAKVHVCDISETLLNQSLNEWQKKGFQVSGSVCDVSSRPERETLMQTVSSLFGGKLNVLVNNVGGVRAKPTLEYTAEDFSFHITTNLESAYHLSQLSHPLLKASGSGSIVFISSIAGVVSAANYVSIYSATKGALNQLARNLACEWAIDGIRANAVAPNAINTPLSQPFLDDLGLKESLFSRTPLGRAGEPREVASLVVFLCLPAASYITGQTICVDGGLTVNEKKKMDKRWSLQGMTALVTGGASGIGYAIVEELASFGAKVHVCDISETLLNQSLSEWEKKGFQVSGSVCDVTSRPERETLIQKVSSLFDGKLNIFVNNVGVLRGKPTIEYGADDFAFHISTNLESAYHISQLSHPLLKASGYGSIVFLSSVAGVVFTSGGSIYSLTKGALNQLARNLACEWAKDSIRANAVAPNIIKTPLALPYLEDVGFREGLFGRTPLGRAGEPHEVASLVVFLCLPAASYITGQTICVDGGLTINGFSYQPQA</sequence>
<evidence type="ECO:0000313" key="8">
    <source>
        <dbReference type="Proteomes" id="UP000824890"/>
    </source>
</evidence>
<keyword evidence="3" id="KW-0934">Plastid</keyword>
<organism evidence="7 8">
    <name type="scientific">Brassica napus</name>
    <name type="common">Rape</name>
    <dbReference type="NCBI Taxonomy" id="3708"/>
    <lineage>
        <taxon>Eukaryota</taxon>
        <taxon>Viridiplantae</taxon>
        <taxon>Streptophyta</taxon>
        <taxon>Embryophyta</taxon>
        <taxon>Tracheophyta</taxon>
        <taxon>Spermatophyta</taxon>
        <taxon>Magnoliopsida</taxon>
        <taxon>eudicotyledons</taxon>
        <taxon>Gunneridae</taxon>
        <taxon>Pentapetalae</taxon>
        <taxon>rosids</taxon>
        <taxon>malvids</taxon>
        <taxon>Brassicales</taxon>
        <taxon>Brassicaceae</taxon>
        <taxon>Brassiceae</taxon>
        <taxon>Brassica</taxon>
    </lineage>
</organism>
<comment type="caution">
    <text evidence="7">The sequence shown here is derived from an EMBL/GenBank/DDBJ whole genome shotgun (WGS) entry which is preliminary data.</text>
</comment>
<reference evidence="7 8" key="1">
    <citation type="submission" date="2021-05" db="EMBL/GenBank/DDBJ databases">
        <title>Genome Assembly of Synthetic Allotetraploid Brassica napus Reveals Homoeologous Exchanges between Subgenomes.</title>
        <authorList>
            <person name="Davis J.T."/>
        </authorList>
    </citation>
    <scope>NUCLEOTIDE SEQUENCE [LARGE SCALE GENOMIC DNA]</scope>
    <source>
        <strain evidence="8">cv. Da-Ae</strain>
        <tissue evidence="7">Seedling</tissue>
    </source>
</reference>
<name>A0ABQ8DNE4_BRANA</name>